<name>A0A514D9R5_9VIRU</name>
<keyword evidence="6" id="KW-0693">Viral RNA replication</keyword>
<dbReference type="PROSITE" id="PS50522">
    <property type="entry name" value="RDRP_PHAGE"/>
    <property type="match status" value="1"/>
</dbReference>
<evidence type="ECO:0000256" key="2">
    <source>
        <dbReference type="ARBA" id="ARBA00022484"/>
    </source>
</evidence>
<proteinExistence type="predicted"/>
<feature type="region of interest" description="Disordered" evidence="10">
    <location>
        <begin position="629"/>
        <end position="650"/>
    </location>
</feature>
<accession>A0A514D9R5</accession>
<evidence type="ECO:0000256" key="9">
    <source>
        <dbReference type="PIRSR" id="PIRSR605093-1"/>
    </source>
</evidence>
<evidence type="ECO:0000256" key="10">
    <source>
        <dbReference type="SAM" id="MobiDB-lite"/>
    </source>
</evidence>
<evidence type="ECO:0000256" key="4">
    <source>
        <dbReference type="ARBA" id="ARBA00022695"/>
    </source>
</evidence>
<keyword evidence="4" id="KW-0548">Nucleotidyltransferase</keyword>
<dbReference type="InterPro" id="IPR043502">
    <property type="entry name" value="DNA/RNA_pol_sf"/>
</dbReference>
<comment type="cofactor">
    <cofactor evidence="9">
        <name>Mg(2+)</name>
        <dbReference type="ChEBI" id="CHEBI:18420"/>
    </cofactor>
    <text evidence="9">Binds 2 Mg(2+) per subunit.</text>
</comment>
<dbReference type="GO" id="GO:0039694">
    <property type="term" value="P:viral RNA genome replication"/>
    <property type="evidence" value="ECO:0007669"/>
    <property type="project" value="InterPro"/>
</dbReference>
<evidence type="ECO:0000256" key="7">
    <source>
        <dbReference type="ARBA" id="ARBA00030248"/>
    </source>
</evidence>
<reference evidence="12" key="1">
    <citation type="submission" date="2019-05" db="EMBL/GenBank/DDBJ databases">
        <title>Metatranscriptomic reconstruction reveals RNA viruses with the potential to shape carbon cycling in soil.</title>
        <authorList>
            <person name="Starr E.P."/>
            <person name="Nuccio E."/>
            <person name="Pett-Ridge J."/>
            <person name="Banfield J.F."/>
            <person name="Firestone M.K."/>
        </authorList>
    </citation>
    <scope>NUCLEOTIDE SEQUENCE</scope>
    <source>
        <strain evidence="12">H2_Bulk_Litter_12_scaffold_320</strain>
    </source>
</reference>
<dbReference type="EC" id="2.7.7.48" evidence="1"/>
<keyword evidence="5" id="KW-0547">Nucleotide-binding</keyword>
<evidence type="ECO:0000313" key="12">
    <source>
        <dbReference type="EMBL" id="QDH90337.1"/>
    </source>
</evidence>
<evidence type="ECO:0000259" key="11">
    <source>
        <dbReference type="PROSITE" id="PS50522"/>
    </source>
</evidence>
<dbReference type="GO" id="GO:0046872">
    <property type="term" value="F:metal ion binding"/>
    <property type="evidence" value="ECO:0007669"/>
    <property type="project" value="UniProtKB-KW"/>
</dbReference>
<dbReference type="EMBL" id="MN035445">
    <property type="protein sequence ID" value="QDH90337.1"/>
    <property type="molecule type" value="Genomic_RNA"/>
</dbReference>
<evidence type="ECO:0000256" key="5">
    <source>
        <dbReference type="ARBA" id="ARBA00022741"/>
    </source>
</evidence>
<feature type="binding site" evidence="9">
    <location>
        <position position="432"/>
    </location>
    <ligand>
        <name>Mg(2+)</name>
        <dbReference type="ChEBI" id="CHEBI:18420"/>
        <label>2</label>
    </ligand>
</feature>
<keyword evidence="2 12" id="KW-0696">RNA-directed RNA polymerase</keyword>
<feature type="domain" description="RdRp catalytic" evidence="11">
    <location>
        <begin position="318"/>
        <end position="463"/>
    </location>
</feature>
<gene>
    <name evidence="12" type="ORF">H2BulkLitter12320_000004</name>
</gene>
<keyword evidence="3" id="KW-0808">Transferase</keyword>
<dbReference type="InterPro" id="IPR007096">
    <property type="entry name" value="RNA-dir_Rpol_cat_phage"/>
</dbReference>
<dbReference type="InterPro" id="IPR005093">
    <property type="entry name" value="RNArep_beta"/>
</dbReference>
<evidence type="ECO:0000256" key="8">
    <source>
        <dbReference type="ARBA" id="ARBA00048744"/>
    </source>
</evidence>
<keyword evidence="9" id="KW-0460">Magnesium</keyword>
<dbReference type="GO" id="GO:0000166">
    <property type="term" value="F:nucleotide binding"/>
    <property type="evidence" value="ECO:0007669"/>
    <property type="project" value="UniProtKB-KW"/>
</dbReference>
<dbReference type="GO" id="GO:0003968">
    <property type="term" value="F:RNA-directed RNA polymerase activity"/>
    <property type="evidence" value="ECO:0007669"/>
    <property type="project" value="UniProtKB-KW"/>
</dbReference>
<comment type="catalytic activity">
    <reaction evidence="8">
        <text>RNA(n) + a ribonucleoside 5'-triphosphate = RNA(n+1) + diphosphate</text>
        <dbReference type="Rhea" id="RHEA:21248"/>
        <dbReference type="Rhea" id="RHEA-COMP:14527"/>
        <dbReference type="Rhea" id="RHEA-COMP:17342"/>
        <dbReference type="ChEBI" id="CHEBI:33019"/>
        <dbReference type="ChEBI" id="CHEBI:61557"/>
        <dbReference type="ChEBI" id="CHEBI:140395"/>
        <dbReference type="EC" id="2.7.7.48"/>
    </reaction>
</comment>
<keyword evidence="9" id="KW-0479">Metal-binding</keyword>
<feature type="binding site" evidence="9">
    <location>
        <position position="431"/>
    </location>
    <ligand>
        <name>Mg(2+)</name>
        <dbReference type="ChEBI" id="CHEBI:18420"/>
        <label>2</label>
    </ligand>
</feature>
<evidence type="ECO:0000256" key="3">
    <source>
        <dbReference type="ARBA" id="ARBA00022679"/>
    </source>
</evidence>
<protein>
    <recommendedName>
        <fullName evidence="1">RNA-directed RNA polymerase</fullName>
        <ecNumber evidence="1">2.7.7.48</ecNumber>
    </recommendedName>
    <alternativeName>
        <fullName evidence="7">RNA replicase beta chain</fullName>
    </alternativeName>
</protein>
<dbReference type="SUPFAM" id="SSF56672">
    <property type="entry name" value="DNA/RNA polymerases"/>
    <property type="match status" value="1"/>
</dbReference>
<feature type="binding site" evidence="9">
    <location>
        <position position="333"/>
    </location>
    <ligand>
        <name>Mg(2+)</name>
        <dbReference type="ChEBI" id="CHEBI:18420"/>
        <label>2</label>
    </ligand>
</feature>
<evidence type="ECO:0000256" key="6">
    <source>
        <dbReference type="ARBA" id="ARBA00022953"/>
    </source>
</evidence>
<evidence type="ECO:0000256" key="1">
    <source>
        <dbReference type="ARBA" id="ARBA00012494"/>
    </source>
</evidence>
<organism evidence="12">
    <name type="scientific">Leviviridae sp</name>
    <dbReference type="NCBI Taxonomy" id="2027243"/>
    <lineage>
        <taxon>Viruses</taxon>
        <taxon>Riboviria</taxon>
        <taxon>Orthornavirae</taxon>
        <taxon>Lenarviricota</taxon>
        <taxon>Leviviricetes</taxon>
        <taxon>Norzivirales</taxon>
        <taxon>Fiersviridae</taxon>
    </lineage>
</organism>
<sequence>MKSNGNDFYLEVMRDVYIDACMKCSADVFNLRDLETIRSRVEKEGISFLTITLPQFSKAFERSLELGVIGPACFSGFHHLKHEAIPVFLQGMLSQIFDRKTGKVITYEPPTDNKSAEGLAPCDISTIVEAVRQVCRVFSKVELECTPKRVKQALRSFYEIEQDLQTFSVSSEKEAKFLAVSRMLWDSMFRDFNPNSILPKHGPGATADRISGNQKYVWRRWHGRLESYFPLIDNGYPLGIPLDSEELEIVSIVPEEDEQPVRVITVPKTLKSPRVIAIEPACMQYVQQGIRDYLYDRIESHWLTCNRINFRRQDINQRLALKSSRTGRLATIDLSEASDRVPLSLAMKMFEANRDLHDSILACRSTRARLPDGQIIDPLRKFASMGSALCFPVEAMYFYTCCIVALLDCFNLSCTQRNIKFVSRRVHVYGDDIIVPSTYADVVLDYLHEYNCKVNTNKTFYRGSFRESCGTDAYAGYEVTPTYIRQPHPENKQQHDRIISWCATANLFYLKGYWRTATLLFRKLEKIIGPLPYVRESSGVLGRYSYLGYESVHRWAKPKPFTPFNKEDWDRRTLEKDYSKIENPTEPFYQRSEIRGWMPRPVYRSDELDGWSALAKCFIKMDGASRTGIRNMRDQELNSPKPRPIDRRLDSQADLTSDLVKAFSAMASLEDVQSIDQLHLSRSALHGAVTLKRRWAPPH</sequence>
<dbReference type="Pfam" id="PF03431">
    <property type="entry name" value="RNA_replicase_B"/>
    <property type="match status" value="1"/>
</dbReference>